<dbReference type="InterPro" id="IPR009061">
    <property type="entry name" value="DNA-bd_dom_put_sf"/>
</dbReference>
<dbReference type="SMART" id="SM00422">
    <property type="entry name" value="HTH_MERR"/>
    <property type="match status" value="1"/>
</dbReference>
<dbReference type="KEGG" id="jar:G7057_04570"/>
<dbReference type="PANTHER" id="PTHR30204:SF98">
    <property type="entry name" value="HTH-TYPE TRANSCRIPTIONAL REGULATOR ADHR"/>
    <property type="match status" value="1"/>
</dbReference>
<feature type="coiled-coil region" evidence="2">
    <location>
        <begin position="83"/>
        <end position="110"/>
    </location>
</feature>
<dbReference type="GO" id="GO:0003677">
    <property type="term" value="F:DNA binding"/>
    <property type="evidence" value="ECO:0007669"/>
    <property type="project" value="UniProtKB-KW"/>
</dbReference>
<feature type="domain" description="HTH merR-type" evidence="3">
    <location>
        <begin position="1"/>
        <end position="69"/>
    </location>
</feature>
<dbReference type="Pfam" id="PF13411">
    <property type="entry name" value="MerR_1"/>
    <property type="match status" value="1"/>
</dbReference>
<dbReference type="PROSITE" id="PS50937">
    <property type="entry name" value="HTH_MERR_2"/>
    <property type="match status" value="1"/>
</dbReference>
<proteinExistence type="predicted"/>
<evidence type="ECO:0000259" key="3">
    <source>
        <dbReference type="PROSITE" id="PS50937"/>
    </source>
</evidence>
<protein>
    <submittedName>
        <fullName evidence="4">MerR family transcriptional regulator</fullName>
    </submittedName>
</protein>
<reference evidence="4 5" key="1">
    <citation type="journal article" date="2017" name="Int. J. Syst. Evol. Microbiol.">
        <title>Jeotgalibaca porci sp. nov. and Jeotgalibaca arthritidis sp. nov., isolated from pigs, and emended description of the genus Jeotgalibaca.</title>
        <authorList>
            <person name="Zamora L."/>
            <person name="Perez-Sancho M."/>
            <person name="Dominguez L."/>
            <person name="Fernandez-Garayzabal J.F."/>
            <person name="Vela A.I."/>
        </authorList>
    </citation>
    <scope>NUCLEOTIDE SEQUENCE [LARGE SCALE GENOMIC DNA]</scope>
    <source>
        <strain evidence="4 5">CECT 9157</strain>
    </source>
</reference>
<name>A0A6G7K998_9LACT</name>
<keyword evidence="5" id="KW-1185">Reference proteome</keyword>
<dbReference type="PANTHER" id="PTHR30204">
    <property type="entry name" value="REDOX-CYCLING DRUG-SENSING TRANSCRIPTIONAL ACTIVATOR SOXR"/>
    <property type="match status" value="1"/>
</dbReference>
<accession>A0A6G7K998</accession>
<dbReference type="SUPFAM" id="SSF46955">
    <property type="entry name" value="Putative DNA-binding domain"/>
    <property type="match status" value="1"/>
</dbReference>
<dbReference type="Proteomes" id="UP000501451">
    <property type="component" value="Chromosome"/>
</dbReference>
<dbReference type="GO" id="GO:0003700">
    <property type="term" value="F:DNA-binding transcription factor activity"/>
    <property type="evidence" value="ECO:0007669"/>
    <property type="project" value="InterPro"/>
</dbReference>
<evidence type="ECO:0000256" key="1">
    <source>
        <dbReference type="ARBA" id="ARBA00023125"/>
    </source>
</evidence>
<dbReference type="CDD" id="cd01109">
    <property type="entry name" value="HTH_YyaN"/>
    <property type="match status" value="1"/>
</dbReference>
<gene>
    <name evidence="4" type="ORF">G7057_04570</name>
</gene>
<dbReference type="RefSeq" id="WP_166161678.1">
    <property type="nucleotide sequence ID" value="NZ_CP049740.1"/>
</dbReference>
<dbReference type="EMBL" id="CP049740">
    <property type="protein sequence ID" value="QII81820.1"/>
    <property type="molecule type" value="Genomic_DNA"/>
</dbReference>
<evidence type="ECO:0000313" key="4">
    <source>
        <dbReference type="EMBL" id="QII81820.1"/>
    </source>
</evidence>
<evidence type="ECO:0000256" key="2">
    <source>
        <dbReference type="SAM" id="Coils"/>
    </source>
</evidence>
<keyword evidence="2" id="KW-0175">Coiled coil</keyword>
<dbReference type="AlphaFoldDB" id="A0A6G7K998"/>
<organism evidence="4 5">
    <name type="scientific">Jeotgalibaca arthritidis</name>
    <dbReference type="NCBI Taxonomy" id="1868794"/>
    <lineage>
        <taxon>Bacteria</taxon>
        <taxon>Bacillati</taxon>
        <taxon>Bacillota</taxon>
        <taxon>Bacilli</taxon>
        <taxon>Lactobacillales</taxon>
        <taxon>Carnobacteriaceae</taxon>
        <taxon>Jeotgalibaca</taxon>
    </lineage>
</organism>
<dbReference type="InterPro" id="IPR000551">
    <property type="entry name" value="MerR-type_HTH_dom"/>
</dbReference>
<dbReference type="InterPro" id="IPR047057">
    <property type="entry name" value="MerR_fam"/>
</dbReference>
<sequence>MNIKQAAELFNLTPDTLHYYERVGVIPPVTRNKSGYRDYQTRDLNWIYLVKNLRGVGLPIESLISFCALSQVRDTQYVEEAQKQILNEQLEELDERLAELQQARAVLEYKIATYDDHMAKFRSGERTDDDLEKLWEEIKK</sequence>
<evidence type="ECO:0000313" key="5">
    <source>
        <dbReference type="Proteomes" id="UP000501451"/>
    </source>
</evidence>
<dbReference type="Gene3D" id="1.10.1660.10">
    <property type="match status" value="1"/>
</dbReference>
<keyword evidence="1" id="KW-0238">DNA-binding</keyword>